<evidence type="ECO:0000313" key="3">
    <source>
        <dbReference type="Proteomes" id="UP001498771"/>
    </source>
</evidence>
<accession>A0ABR1FA01</accession>
<sequence>MSEEFEPLTSTLKPKTDATITVRLIKSFEYRTEKNMVLKDLDLTTTTVGDLLELAKKNIQTQSAYRPFRNVEFDTLKLYTQAHGSKTSNLIINLDHDEWILSDPSKTLEECGFVNETEVSMFNRELFEKYKENPVEKW</sequence>
<name>A0ABR1FA01_9ASCO</name>
<dbReference type="GeneID" id="90037555"/>
<dbReference type="EMBL" id="JBBJBU010000002">
    <property type="protein sequence ID" value="KAK7206679.1"/>
    <property type="molecule type" value="Genomic_DNA"/>
</dbReference>
<dbReference type="InterPro" id="IPR018794">
    <property type="entry name" value="UPF0538"/>
</dbReference>
<dbReference type="Proteomes" id="UP001498771">
    <property type="component" value="Unassembled WGS sequence"/>
</dbReference>
<dbReference type="PANTHER" id="PTHR18444">
    <property type="entry name" value="UPF0538 FAMILY MEMBER"/>
    <property type="match status" value="1"/>
</dbReference>
<reference evidence="2 3" key="1">
    <citation type="submission" date="2024-03" db="EMBL/GenBank/DDBJ databases">
        <title>Genome-scale model development and genomic sequencing of the oleaginous clade Lipomyces.</title>
        <authorList>
            <consortium name="Lawrence Berkeley National Laboratory"/>
            <person name="Czajka J.J."/>
            <person name="Han Y."/>
            <person name="Kim J."/>
            <person name="Mondo S.J."/>
            <person name="Hofstad B.A."/>
            <person name="Robles A."/>
            <person name="Haridas S."/>
            <person name="Riley R."/>
            <person name="LaButti K."/>
            <person name="Pangilinan J."/>
            <person name="Andreopoulos W."/>
            <person name="Lipzen A."/>
            <person name="Yan J."/>
            <person name="Wang M."/>
            <person name="Ng V."/>
            <person name="Grigoriev I.V."/>
            <person name="Spatafora J.W."/>
            <person name="Magnuson J.K."/>
            <person name="Baker S.E."/>
            <person name="Pomraning K.R."/>
        </authorList>
    </citation>
    <scope>NUCLEOTIDE SEQUENCE [LARGE SCALE GENOMIC DNA]</scope>
    <source>
        <strain evidence="2 3">Phaff 52-87</strain>
    </source>
</reference>
<evidence type="ECO:0000313" key="2">
    <source>
        <dbReference type="EMBL" id="KAK7206679.1"/>
    </source>
</evidence>
<organism evidence="2 3">
    <name type="scientific">Myxozyma melibiosi</name>
    <dbReference type="NCBI Taxonomy" id="54550"/>
    <lineage>
        <taxon>Eukaryota</taxon>
        <taxon>Fungi</taxon>
        <taxon>Dikarya</taxon>
        <taxon>Ascomycota</taxon>
        <taxon>Saccharomycotina</taxon>
        <taxon>Lipomycetes</taxon>
        <taxon>Lipomycetales</taxon>
        <taxon>Lipomycetaceae</taxon>
        <taxon>Myxozyma</taxon>
    </lineage>
</organism>
<dbReference type="RefSeq" id="XP_064769712.1">
    <property type="nucleotide sequence ID" value="XM_064912043.1"/>
</dbReference>
<comment type="similarity">
    <text evidence="1">Belongs to the UPF0538 family.</text>
</comment>
<dbReference type="PANTHER" id="PTHR18444:SF9">
    <property type="entry name" value="UPF0538 PROTEIN C2ORF76"/>
    <property type="match status" value="1"/>
</dbReference>
<evidence type="ECO:0000256" key="1">
    <source>
        <dbReference type="ARBA" id="ARBA00007176"/>
    </source>
</evidence>
<proteinExistence type="inferred from homology"/>
<protein>
    <recommendedName>
        <fullName evidence="4">Cytoplasmic protein</fullName>
    </recommendedName>
</protein>
<evidence type="ECO:0008006" key="4">
    <source>
        <dbReference type="Google" id="ProtNLM"/>
    </source>
</evidence>
<dbReference type="Pfam" id="PF10209">
    <property type="entry name" value="DUF2340"/>
    <property type="match status" value="1"/>
</dbReference>
<gene>
    <name evidence="2" type="ORF">BZA70DRAFT_274843</name>
</gene>
<comment type="caution">
    <text evidence="2">The sequence shown here is derived from an EMBL/GenBank/DDBJ whole genome shotgun (WGS) entry which is preliminary data.</text>
</comment>
<keyword evidence="3" id="KW-1185">Reference proteome</keyword>